<accession>A0ABM8UCP7</accession>
<dbReference type="GO" id="GO:0016787">
    <property type="term" value="F:hydrolase activity"/>
    <property type="evidence" value="ECO:0007669"/>
    <property type="project" value="UniProtKB-KW"/>
</dbReference>
<dbReference type="PANTHER" id="PTHR40841:SF2">
    <property type="entry name" value="SIDEROPHORE-DEGRADING ESTERASE (EUROFUNG)"/>
    <property type="match status" value="1"/>
</dbReference>
<evidence type="ECO:0000256" key="2">
    <source>
        <dbReference type="ARBA" id="ARBA00022801"/>
    </source>
</evidence>
<keyword evidence="2 4" id="KW-0378">Hydrolase</keyword>
<dbReference type="Proteomes" id="UP000680116">
    <property type="component" value="Chromosome"/>
</dbReference>
<dbReference type="PANTHER" id="PTHR40841">
    <property type="entry name" value="SIDEROPHORE TRIACETYLFUSARININE C ESTERASE"/>
    <property type="match status" value="1"/>
</dbReference>
<dbReference type="EC" id="3.1.-.-" evidence="4"/>
<reference evidence="4 5" key="1">
    <citation type="submission" date="2021-04" db="EMBL/GenBank/DDBJ databases">
        <authorList>
            <person name="Rodrigo-Torres L."/>
            <person name="Arahal R. D."/>
            <person name="Lucena T."/>
        </authorList>
    </citation>
    <scope>NUCLEOTIDE SEQUENCE [LARGE SCALE GENOMIC DNA]</scope>
    <source>
        <strain evidence="4 5">CECT 30171</strain>
    </source>
</reference>
<dbReference type="InterPro" id="IPR000801">
    <property type="entry name" value="Esterase-like"/>
</dbReference>
<evidence type="ECO:0000313" key="5">
    <source>
        <dbReference type="Proteomes" id="UP000680116"/>
    </source>
</evidence>
<sequence length="271" mass="29594">MQERITSQRKRDYLVQLHVPQGDPPRNGYPLVWLLDAPTTWAPMQQALRESDAAQAVIVGVGWDDTGGVDPNLRRRDFTLPARTTPPPPRGGGDEWDEDGDAAVFRAFLLDELQPRMLRELPADPRRQCLAGHSLSGLFVLHTLLECPDRFECFVAASPSIWWDGARIRDEATRSGPDATTGARVLITVGSREQSVGPEKPPSVAGNDEPALLGEEHMVDNASAFAALLQSQGVDCRFELFEDETHHSVLGPAMAAALAFAVSIDDAATHE</sequence>
<dbReference type="Gene3D" id="3.40.50.1820">
    <property type="entry name" value="alpha/beta hydrolase"/>
    <property type="match status" value="1"/>
</dbReference>
<protein>
    <submittedName>
        <fullName evidence="4">Ferri-bacillibactin esterase BesA</fullName>
        <ecNumber evidence="4">3.1.-.-</ecNumber>
    </submittedName>
</protein>
<dbReference type="InterPro" id="IPR052558">
    <property type="entry name" value="Siderophore_Hydrolase_D"/>
</dbReference>
<evidence type="ECO:0000256" key="3">
    <source>
        <dbReference type="SAM" id="MobiDB-lite"/>
    </source>
</evidence>
<evidence type="ECO:0000256" key="1">
    <source>
        <dbReference type="ARBA" id="ARBA00005622"/>
    </source>
</evidence>
<organism evidence="4 5">
    <name type="scientific">Novilysobacter luteus</name>
    <dbReference type="NCBI Taxonomy" id="2822368"/>
    <lineage>
        <taxon>Bacteria</taxon>
        <taxon>Pseudomonadati</taxon>
        <taxon>Pseudomonadota</taxon>
        <taxon>Gammaproteobacteria</taxon>
        <taxon>Lysobacterales</taxon>
        <taxon>Lysobacteraceae</taxon>
        <taxon>Novilysobacter</taxon>
    </lineage>
</organism>
<evidence type="ECO:0000313" key="4">
    <source>
        <dbReference type="EMBL" id="CAG4968928.1"/>
    </source>
</evidence>
<dbReference type="EMBL" id="OU015430">
    <property type="protein sequence ID" value="CAG4968928.1"/>
    <property type="molecule type" value="Genomic_DNA"/>
</dbReference>
<comment type="similarity">
    <text evidence="1">Belongs to the esterase D family.</text>
</comment>
<dbReference type="Pfam" id="PF00756">
    <property type="entry name" value="Esterase"/>
    <property type="match status" value="1"/>
</dbReference>
<dbReference type="InterPro" id="IPR029058">
    <property type="entry name" value="AB_hydrolase_fold"/>
</dbReference>
<name>A0ABM8UCP7_9GAMM</name>
<dbReference type="SUPFAM" id="SSF53474">
    <property type="entry name" value="alpha/beta-Hydrolases"/>
    <property type="match status" value="1"/>
</dbReference>
<proteinExistence type="inferred from homology"/>
<keyword evidence="5" id="KW-1185">Reference proteome</keyword>
<feature type="region of interest" description="Disordered" evidence="3">
    <location>
        <begin position="74"/>
        <end position="97"/>
    </location>
</feature>
<dbReference type="RefSeq" id="WP_215219399.1">
    <property type="nucleotide sequence ID" value="NZ_OU015430.1"/>
</dbReference>
<gene>
    <name evidence="4" type="primary">besA</name>
    <name evidence="4" type="ORF">LYB30171_00382</name>
</gene>